<dbReference type="FunFam" id="3.30.70.1510:FF:000001">
    <property type="entry name" value="Probable tRNA sulfurtransferase"/>
    <property type="match status" value="1"/>
</dbReference>
<keyword evidence="3 9" id="KW-0820">tRNA-binding</keyword>
<name>A0A2Z2MAX6_THEPR</name>
<gene>
    <name evidence="9" type="primary">thiI</name>
    <name evidence="11" type="ORF">A3L09_04655</name>
</gene>
<evidence type="ECO:0000256" key="2">
    <source>
        <dbReference type="ARBA" id="ARBA00022490"/>
    </source>
</evidence>
<dbReference type="SUPFAM" id="SSF143437">
    <property type="entry name" value="THUMP domain-like"/>
    <property type="match status" value="1"/>
</dbReference>
<dbReference type="NCBIfam" id="NF006222">
    <property type="entry name" value="PRK08349.1"/>
    <property type="match status" value="1"/>
</dbReference>
<dbReference type="Gene3D" id="3.40.50.620">
    <property type="entry name" value="HUPs"/>
    <property type="match status" value="1"/>
</dbReference>
<dbReference type="GO" id="GO:0005829">
    <property type="term" value="C:cytosol"/>
    <property type="evidence" value="ECO:0007669"/>
    <property type="project" value="TreeGrafter"/>
</dbReference>
<dbReference type="PANTHER" id="PTHR43209">
    <property type="entry name" value="TRNA SULFURTRANSFERASE"/>
    <property type="match status" value="1"/>
</dbReference>
<dbReference type="CDD" id="cd01712">
    <property type="entry name" value="PPase_ThiI"/>
    <property type="match status" value="1"/>
</dbReference>
<evidence type="ECO:0000256" key="9">
    <source>
        <dbReference type="HAMAP-Rule" id="MF_00021"/>
    </source>
</evidence>
<dbReference type="GO" id="GO:0000049">
    <property type="term" value="F:tRNA binding"/>
    <property type="evidence" value="ECO:0007669"/>
    <property type="project" value="UniProtKB-UniRule"/>
</dbReference>
<dbReference type="CDD" id="cd11716">
    <property type="entry name" value="THUMP_ThiI"/>
    <property type="match status" value="1"/>
</dbReference>
<comment type="catalytic activity">
    <reaction evidence="9">
        <text>[ThiS sulfur-carrier protein]-C-terminal Gly-Gly-AMP + S-sulfanyl-L-cysteinyl-[cysteine desulfurase] + AH2 = [ThiS sulfur-carrier protein]-C-terminal-Gly-aminoethanethioate + L-cysteinyl-[cysteine desulfurase] + A + AMP + 2 H(+)</text>
        <dbReference type="Rhea" id="RHEA:43340"/>
        <dbReference type="Rhea" id="RHEA-COMP:12157"/>
        <dbReference type="Rhea" id="RHEA-COMP:12158"/>
        <dbReference type="Rhea" id="RHEA-COMP:12910"/>
        <dbReference type="Rhea" id="RHEA-COMP:19908"/>
        <dbReference type="ChEBI" id="CHEBI:13193"/>
        <dbReference type="ChEBI" id="CHEBI:15378"/>
        <dbReference type="ChEBI" id="CHEBI:17499"/>
        <dbReference type="ChEBI" id="CHEBI:29950"/>
        <dbReference type="ChEBI" id="CHEBI:61963"/>
        <dbReference type="ChEBI" id="CHEBI:90618"/>
        <dbReference type="ChEBI" id="CHEBI:232372"/>
        <dbReference type="ChEBI" id="CHEBI:456215"/>
    </reaction>
</comment>
<dbReference type="SUPFAM" id="SSF52402">
    <property type="entry name" value="Adenine nucleotide alpha hydrolases-like"/>
    <property type="match status" value="1"/>
</dbReference>
<dbReference type="GO" id="GO:0004810">
    <property type="term" value="F:CCA tRNA nucleotidyltransferase activity"/>
    <property type="evidence" value="ECO:0007669"/>
    <property type="project" value="InterPro"/>
</dbReference>
<evidence type="ECO:0000256" key="7">
    <source>
        <dbReference type="ARBA" id="ARBA00022884"/>
    </source>
</evidence>
<dbReference type="OrthoDB" id="372227at2157"/>
<evidence type="ECO:0000313" key="11">
    <source>
        <dbReference type="EMBL" id="ASJ02599.1"/>
    </source>
</evidence>
<dbReference type="GO" id="GO:0005524">
    <property type="term" value="F:ATP binding"/>
    <property type="evidence" value="ECO:0007669"/>
    <property type="project" value="UniProtKB-UniRule"/>
</dbReference>
<dbReference type="NCBIfam" id="TIGR00342">
    <property type="entry name" value="tRNA uracil 4-sulfurtransferase ThiI"/>
    <property type="match status" value="1"/>
</dbReference>
<proteinExistence type="inferred from homology"/>
<dbReference type="Pfam" id="PF02926">
    <property type="entry name" value="THUMP"/>
    <property type="match status" value="1"/>
</dbReference>
<comment type="pathway">
    <text evidence="9">Cofactor biosynthesis; thiamine diphosphate biosynthesis.</text>
</comment>
<evidence type="ECO:0000256" key="6">
    <source>
        <dbReference type="ARBA" id="ARBA00022840"/>
    </source>
</evidence>
<dbReference type="SMART" id="SM00981">
    <property type="entry name" value="THUMP"/>
    <property type="match status" value="1"/>
</dbReference>
<evidence type="ECO:0000259" key="10">
    <source>
        <dbReference type="PROSITE" id="PS51165"/>
    </source>
</evidence>
<reference evidence="11 12" key="1">
    <citation type="submission" date="2016-03" db="EMBL/GenBank/DDBJ databases">
        <title>Complete genome sequence of Thermococcus profundus strain DT5432.</title>
        <authorList>
            <person name="Oger P.M."/>
        </authorList>
    </citation>
    <scope>NUCLEOTIDE SEQUENCE [LARGE SCALE GENOMIC DNA]</scope>
    <source>
        <strain evidence="11 12">DT 5432</strain>
    </source>
</reference>
<dbReference type="GO" id="GO:0009228">
    <property type="term" value="P:thiamine biosynthetic process"/>
    <property type="evidence" value="ECO:0007669"/>
    <property type="project" value="UniProtKB-KW"/>
</dbReference>
<dbReference type="PROSITE" id="PS51165">
    <property type="entry name" value="THUMP"/>
    <property type="match status" value="1"/>
</dbReference>
<dbReference type="UniPathway" id="UPA00060"/>
<comment type="catalytic activity">
    <reaction evidence="9">
        <text>[ThiI sulfur-carrier protein]-S-sulfanyl-L-cysteine + a uridine in tRNA + 2 reduced [2Fe-2S]-[ferredoxin] + ATP + H(+) = [ThiI sulfur-carrier protein]-L-cysteine + a 4-thiouridine in tRNA + 2 oxidized [2Fe-2S]-[ferredoxin] + AMP + diphosphate</text>
        <dbReference type="Rhea" id="RHEA:24176"/>
        <dbReference type="Rhea" id="RHEA-COMP:10000"/>
        <dbReference type="Rhea" id="RHEA-COMP:10001"/>
        <dbReference type="Rhea" id="RHEA-COMP:13337"/>
        <dbReference type="Rhea" id="RHEA-COMP:13338"/>
        <dbReference type="Rhea" id="RHEA-COMP:13339"/>
        <dbReference type="Rhea" id="RHEA-COMP:13340"/>
        <dbReference type="ChEBI" id="CHEBI:15378"/>
        <dbReference type="ChEBI" id="CHEBI:29950"/>
        <dbReference type="ChEBI" id="CHEBI:30616"/>
        <dbReference type="ChEBI" id="CHEBI:33019"/>
        <dbReference type="ChEBI" id="CHEBI:33737"/>
        <dbReference type="ChEBI" id="CHEBI:33738"/>
        <dbReference type="ChEBI" id="CHEBI:61963"/>
        <dbReference type="ChEBI" id="CHEBI:65315"/>
        <dbReference type="ChEBI" id="CHEBI:136798"/>
        <dbReference type="ChEBI" id="CHEBI:456215"/>
        <dbReference type="EC" id="2.8.1.4"/>
    </reaction>
</comment>
<dbReference type="EMBL" id="CP014862">
    <property type="protein sequence ID" value="ASJ02599.1"/>
    <property type="molecule type" value="Genomic_DNA"/>
</dbReference>
<dbReference type="PANTHER" id="PTHR43209:SF1">
    <property type="entry name" value="TRNA SULFURTRANSFERASE"/>
    <property type="match status" value="1"/>
</dbReference>
<evidence type="ECO:0000313" key="12">
    <source>
        <dbReference type="Proteomes" id="UP000250179"/>
    </source>
</evidence>
<keyword evidence="4 9" id="KW-0808">Transferase</keyword>
<dbReference type="Gene3D" id="3.30.2300.10">
    <property type="entry name" value="THUMP superfamily"/>
    <property type="match status" value="1"/>
</dbReference>
<dbReference type="InterPro" id="IPR054173">
    <property type="entry name" value="ThiI_fer"/>
</dbReference>
<evidence type="ECO:0000256" key="3">
    <source>
        <dbReference type="ARBA" id="ARBA00022555"/>
    </source>
</evidence>
<dbReference type="AlphaFoldDB" id="A0A2Z2MAX6"/>
<dbReference type="InterPro" id="IPR003720">
    <property type="entry name" value="tRNA_STrfase"/>
</dbReference>
<evidence type="ECO:0000256" key="1">
    <source>
        <dbReference type="ARBA" id="ARBA00004496"/>
    </source>
</evidence>
<dbReference type="Proteomes" id="UP000250179">
    <property type="component" value="Chromosome"/>
</dbReference>
<feature type="binding site" evidence="9">
    <location>
        <position position="291"/>
    </location>
    <ligand>
        <name>ATP</name>
        <dbReference type="ChEBI" id="CHEBI:30616"/>
    </ligand>
</feature>
<keyword evidence="6 9" id="KW-0067">ATP-binding</keyword>
<keyword evidence="7 9" id="KW-0694">RNA-binding</keyword>
<dbReference type="EC" id="2.8.1.4" evidence="9"/>
<keyword evidence="2 9" id="KW-0963">Cytoplasm</keyword>
<feature type="binding site" evidence="9">
    <location>
        <position position="300"/>
    </location>
    <ligand>
        <name>ATP</name>
        <dbReference type="ChEBI" id="CHEBI:30616"/>
    </ligand>
</feature>
<keyword evidence="12" id="KW-1185">Reference proteome</keyword>
<protein>
    <recommendedName>
        <fullName evidence="9">Probable tRNA sulfurtransferase</fullName>
        <ecNumber evidence="9">2.8.1.4</ecNumber>
    </recommendedName>
    <alternativeName>
        <fullName evidence="9">Sulfur carrier protein ThiS sulfurtransferase</fullName>
    </alternativeName>
    <alternativeName>
        <fullName evidence="9">Thiamine biosynthesis protein ThiI</fullName>
    </alternativeName>
    <alternativeName>
        <fullName evidence="9">tRNA 4-thiouridine synthase</fullName>
    </alternativeName>
</protein>
<feature type="binding site" evidence="9">
    <location>
        <begin position="186"/>
        <end position="187"/>
    </location>
    <ligand>
        <name>ATP</name>
        <dbReference type="ChEBI" id="CHEBI:30616"/>
    </ligand>
</feature>
<dbReference type="FunFam" id="3.40.50.620:FF:000053">
    <property type="entry name" value="Probable tRNA sulfurtransferase"/>
    <property type="match status" value="1"/>
</dbReference>
<sequence>MFNVVIVRYGEIGTKSRQTRRWFENILMNNIREALVSEGIEFKKIEARHGRVLVKTNRARESVEVLSRVFGIVSLSPAMEVDAEMEKINRTSLKLFRKMKRELGLERPRFRVTARRITKEFPLKSPEVQAKVGEYILENEESEVNLHEYDVEVGVELMEGRAYIYVEKVRGWGGLPIGTQGKVVALLSGGIDSPVAAFLMMKRGVEVIPVHIYMGEKTLEKVRKIWSQLKKYGYGGKGELIVIKPKEREKIIQKLKELKKEKYTCVFCKYMMVKHADRIAREFGAKGIVMGDSLGQVASQTLENMYIVSQATDLPIYRPLIGLDKEEIVEMAKRIGTFELSTLPEDEIPFIPKHPVIRGSWEEFKKIYRAVFEEEPRKREC</sequence>
<feature type="binding site" evidence="9">
    <location>
        <position position="269"/>
    </location>
    <ligand>
        <name>ATP</name>
        <dbReference type="ChEBI" id="CHEBI:30616"/>
    </ligand>
</feature>
<comment type="function">
    <text evidence="9">Catalyzes the ATP-dependent transfer of a sulfur to tRNA to produce 4-thiouridine in position 8 of tRNAs, which functions as a near-UV photosensor. Also catalyzes the transfer of sulfur to the sulfur carrier protein ThiS, forming ThiS-thiocarboxylate. This is a step in the synthesis of thiazole, in the thiamine biosynthesis pathway. The sulfur is donated as persulfide by IscS.</text>
</comment>
<dbReference type="InterPro" id="IPR020536">
    <property type="entry name" value="ThiI_AANH"/>
</dbReference>
<dbReference type="RefSeq" id="WP_088857858.1">
    <property type="nucleotide sequence ID" value="NZ_CP014862.1"/>
</dbReference>
<evidence type="ECO:0000256" key="8">
    <source>
        <dbReference type="ARBA" id="ARBA00022977"/>
    </source>
</evidence>
<organism evidence="11 12">
    <name type="scientific">Thermococcus profundus</name>
    <dbReference type="NCBI Taxonomy" id="49899"/>
    <lineage>
        <taxon>Archaea</taxon>
        <taxon>Methanobacteriati</taxon>
        <taxon>Methanobacteriota</taxon>
        <taxon>Thermococci</taxon>
        <taxon>Thermococcales</taxon>
        <taxon>Thermococcaceae</taxon>
        <taxon>Thermococcus</taxon>
    </lineage>
</organism>
<dbReference type="KEGG" id="tprf:A3L09_04655"/>
<keyword evidence="8 9" id="KW-0784">Thiamine biosynthesis</keyword>
<dbReference type="GO" id="GO:0009229">
    <property type="term" value="P:thiamine diphosphate biosynthetic process"/>
    <property type="evidence" value="ECO:0007669"/>
    <property type="project" value="UniProtKB-UniRule"/>
</dbReference>
<dbReference type="GO" id="GO:0002937">
    <property type="term" value="P:tRNA 4-thiouridine biosynthesis"/>
    <property type="evidence" value="ECO:0007669"/>
    <property type="project" value="TreeGrafter"/>
</dbReference>
<evidence type="ECO:0000256" key="5">
    <source>
        <dbReference type="ARBA" id="ARBA00022741"/>
    </source>
</evidence>
<dbReference type="GO" id="GO:0140741">
    <property type="term" value="F:tRNA-uracil-4 sulfurtransferase activity"/>
    <property type="evidence" value="ECO:0007669"/>
    <property type="project" value="UniProtKB-EC"/>
</dbReference>
<dbReference type="InterPro" id="IPR014729">
    <property type="entry name" value="Rossmann-like_a/b/a_fold"/>
</dbReference>
<feature type="domain" description="THUMP" evidence="10">
    <location>
        <begin position="60"/>
        <end position="168"/>
    </location>
</feature>
<dbReference type="GeneID" id="33319679"/>
<dbReference type="Pfam" id="PF22025">
    <property type="entry name" value="ThiI_fer"/>
    <property type="match status" value="1"/>
</dbReference>
<dbReference type="HAMAP" id="MF_00021">
    <property type="entry name" value="ThiI"/>
    <property type="match status" value="1"/>
</dbReference>
<dbReference type="Pfam" id="PF02568">
    <property type="entry name" value="ThiI"/>
    <property type="match status" value="1"/>
</dbReference>
<comment type="caution">
    <text evidence="9">Lacks conserved residue(s) required for the propagation of feature annotation.</text>
</comment>
<dbReference type="GO" id="GO:0052837">
    <property type="term" value="P:thiazole biosynthetic process"/>
    <property type="evidence" value="ECO:0007669"/>
    <property type="project" value="TreeGrafter"/>
</dbReference>
<accession>A0A2Z2MAX6</accession>
<dbReference type="InterPro" id="IPR049961">
    <property type="entry name" value="ThiI_N"/>
</dbReference>
<dbReference type="InterPro" id="IPR049962">
    <property type="entry name" value="THUMP_ThiI"/>
</dbReference>
<dbReference type="InterPro" id="IPR050102">
    <property type="entry name" value="tRNA_sulfurtransferase_ThiI"/>
</dbReference>
<evidence type="ECO:0000256" key="4">
    <source>
        <dbReference type="ARBA" id="ARBA00022679"/>
    </source>
</evidence>
<dbReference type="InterPro" id="IPR004114">
    <property type="entry name" value="THUMP_dom"/>
</dbReference>
<comment type="subcellular location">
    <subcellularLocation>
        <location evidence="1 9">Cytoplasm</location>
    </subcellularLocation>
</comment>
<keyword evidence="5 9" id="KW-0547">Nucleotide-binding</keyword>
<dbReference type="Gene3D" id="3.30.70.1510">
    <property type="entry name" value="THUMP domain-like"/>
    <property type="match status" value="1"/>
</dbReference>
<comment type="similarity">
    <text evidence="9">Belongs to the ThiI family.</text>
</comment>